<dbReference type="RefSeq" id="WP_071971742.1">
    <property type="nucleotide sequence ID" value="NZ_CP018076.1"/>
</dbReference>
<dbReference type="InterPro" id="IPR053745">
    <property type="entry name" value="Viral_Tail_Comp_sf"/>
</dbReference>
<dbReference type="STRING" id="1917485.BOO69_08270"/>
<evidence type="ECO:0008006" key="3">
    <source>
        <dbReference type="Google" id="ProtNLM"/>
    </source>
</evidence>
<organism evidence="1 2">
    <name type="scientific">Sulfitobacter alexandrii</name>
    <dbReference type="NCBI Taxonomy" id="1917485"/>
    <lineage>
        <taxon>Bacteria</taxon>
        <taxon>Pseudomonadati</taxon>
        <taxon>Pseudomonadota</taxon>
        <taxon>Alphaproteobacteria</taxon>
        <taxon>Rhodobacterales</taxon>
        <taxon>Roseobacteraceae</taxon>
        <taxon>Sulfitobacter</taxon>
    </lineage>
</organism>
<dbReference type="AlphaFoldDB" id="A0A1J0WGH8"/>
<evidence type="ECO:0000313" key="2">
    <source>
        <dbReference type="Proteomes" id="UP000181897"/>
    </source>
</evidence>
<dbReference type="KEGG" id="suam:BOO69_08270"/>
<proteinExistence type="predicted"/>
<dbReference type="Pfam" id="PF11367">
    <property type="entry name" value="Tail_completion_gp17"/>
    <property type="match status" value="1"/>
</dbReference>
<keyword evidence="2" id="KW-1185">Reference proteome</keyword>
<dbReference type="Gene3D" id="3.30.2000.30">
    <property type="match status" value="1"/>
</dbReference>
<gene>
    <name evidence="1" type="ORF">BOO69_08270</name>
</gene>
<dbReference type="EMBL" id="CP018076">
    <property type="protein sequence ID" value="APE43411.1"/>
    <property type="molecule type" value="Genomic_DNA"/>
</dbReference>
<name>A0A1J0WGH8_9RHOB</name>
<dbReference type="InterPro" id="IPR021508">
    <property type="entry name" value="Gp17-like"/>
</dbReference>
<dbReference type="Proteomes" id="UP000181897">
    <property type="component" value="Chromosome"/>
</dbReference>
<dbReference type="OrthoDB" id="7630456at2"/>
<reference evidence="1 2" key="1">
    <citation type="submission" date="2016-11" db="EMBL/GenBank/DDBJ databases">
        <title>Complete genome sequence of Sulfitobacter sp. AM1-D1, a toxic bacteria associated with marine dinoflagellate Alexandrium minutum in East China Sea.</title>
        <authorList>
            <person name="Yang Q."/>
            <person name="Zhang X."/>
            <person name="Tian X."/>
        </authorList>
    </citation>
    <scope>NUCLEOTIDE SEQUENCE [LARGE SCALE GENOMIC DNA]</scope>
    <source>
        <strain evidence="1 2">AM1-D1</strain>
    </source>
</reference>
<evidence type="ECO:0000313" key="1">
    <source>
        <dbReference type="EMBL" id="APE43411.1"/>
    </source>
</evidence>
<protein>
    <recommendedName>
        <fullName evidence="3">DUF3168 domain-containing protein</fullName>
    </recommendedName>
</protein>
<sequence length="137" mass="14919">MAAPANELQAAIYQILRADSAVSALVGDGVFDRVPKAGDVPPYITFGPSDEIEADMLCITSAEHSLQIDVWSERQGGFKECKEITYAVKKALHEVEIDLPTHALVQIRVVRRLHLREPDGITSHGVVTVEADIEEAG</sequence>
<accession>A0A1J0WGH8</accession>